<keyword evidence="3" id="KW-1185">Reference proteome</keyword>
<organism evidence="2 3">
    <name type="scientific">Nephila pilipes</name>
    <name type="common">Giant wood spider</name>
    <name type="synonym">Nephila maculata</name>
    <dbReference type="NCBI Taxonomy" id="299642"/>
    <lineage>
        <taxon>Eukaryota</taxon>
        <taxon>Metazoa</taxon>
        <taxon>Ecdysozoa</taxon>
        <taxon>Arthropoda</taxon>
        <taxon>Chelicerata</taxon>
        <taxon>Arachnida</taxon>
        <taxon>Araneae</taxon>
        <taxon>Araneomorphae</taxon>
        <taxon>Entelegynae</taxon>
        <taxon>Araneoidea</taxon>
        <taxon>Nephilidae</taxon>
        <taxon>Nephila</taxon>
    </lineage>
</organism>
<feature type="chain" id="PRO_5036481031" description="Spider venom protein" evidence="1">
    <location>
        <begin position="22"/>
        <end position="78"/>
    </location>
</feature>
<keyword evidence="1" id="KW-0732">Signal</keyword>
<gene>
    <name evidence="2" type="ORF">NPIL_327831</name>
</gene>
<evidence type="ECO:0000256" key="1">
    <source>
        <dbReference type="SAM" id="SignalP"/>
    </source>
</evidence>
<evidence type="ECO:0000313" key="3">
    <source>
        <dbReference type="Proteomes" id="UP000887013"/>
    </source>
</evidence>
<sequence>MKFFIPLLVFGALLVFSGTDAAEYACPAIAECDPPCVIDKSGPCPWCDCNNRCSVSCSTPGCKIIREGTGECRCECRS</sequence>
<evidence type="ECO:0008006" key="4">
    <source>
        <dbReference type="Google" id="ProtNLM"/>
    </source>
</evidence>
<evidence type="ECO:0000313" key="2">
    <source>
        <dbReference type="EMBL" id="GFU45391.1"/>
    </source>
</evidence>
<name>A0A8X6USE4_NEPPI</name>
<accession>A0A8X6USE4</accession>
<protein>
    <recommendedName>
        <fullName evidence="4">Spider venom protein</fullName>
    </recommendedName>
</protein>
<comment type="caution">
    <text evidence="2">The sequence shown here is derived from an EMBL/GenBank/DDBJ whole genome shotgun (WGS) entry which is preliminary data.</text>
</comment>
<proteinExistence type="predicted"/>
<reference evidence="2" key="1">
    <citation type="submission" date="2020-08" db="EMBL/GenBank/DDBJ databases">
        <title>Multicomponent nature underlies the extraordinary mechanical properties of spider dragline silk.</title>
        <authorList>
            <person name="Kono N."/>
            <person name="Nakamura H."/>
            <person name="Mori M."/>
            <person name="Yoshida Y."/>
            <person name="Ohtoshi R."/>
            <person name="Malay A.D."/>
            <person name="Moran D.A.P."/>
            <person name="Tomita M."/>
            <person name="Numata K."/>
            <person name="Arakawa K."/>
        </authorList>
    </citation>
    <scope>NUCLEOTIDE SEQUENCE</scope>
</reference>
<dbReference type="Proteomes" id="UP000887013">
    <property type="component" value="Unassembled WGS sequence"/>
</dbReference>
<feature type="signal peptide" evidence="1">
    <location>
        <begin position="1"/>
        <end position="21"/>
    </location>
</feature>
<dbReference type="AlphaFoldDB" id="A0A8X6USE4"/>
<dbReference type="EMBL" id="BMAW01132841">
    <property type="protein sequence ID" value="GFU45391.1"/>
    <property type="molecule type" value="Genomic_DNA"/>
</dbReference>